<feature type="domain" description="Fe/B12 periplasmic-binding" evidence="2">
    <location>
        <begin position="45"/>
        <end position="342"/>
    </location>
</feature>
<proteinExistence type="predicted"/>
<evidence type="ECO:0000256" key="1">
    <source>
        <dbReference type="SAM" id="SignalP"/>
    </source>
</evidence>
<feature type="chain" id="PRO_5001961018" description="Fe/B12 periplasmic-binding domain-containing protein" evidence="1">
    <location>
        <begin position="24"/>
        <end position="370"/>
    </location>
</feature>
<protein>
    <recommendedName>
        <fullName evidence="2">Fe/B12 periplasmic-binding domain-containing protein</fullName>
    </recommendedName>
</protein>
<comment type="caution">
    <text evidence="3">The sequence shown here is derived from an EMBL/GenBank/DDBJ whole genome shotgun (WGS) entry which is preliminary data.</text>
</comment>
<dbReference type="PANTHER" id="PTHR30535">
    <property type="entry name" value="VITAMIN B12-BINDING PROTEIN"/>
    <property type="match status" value="1"/>
</dbReference>
<accession>A0A0A0D1T9</accession>
<dbReference type="EMBL" id="JANX01000400">
    <property type="protein sequence ID" value="KGM31965.1"/>
    <property type="molecule type" value="Genomic_DNA"/>
</dbReference>
<reference evidence="3 4" key="1">
    <citation type="submission" date="2014-01" db="EMBL/GenBank/DDBJ databases">
        <title>Genome sequence determination for a cystic fibrosis isolate, Inquilinus limosus.</title>
        <authorList>
            <person name="Pino M."/>
            <person name="Di Conza J."/>
            <person name="Gutkind G."/>
        </authorList>
    </citation>
    <scope>NUCLEOTIDE SEQUENCE [LARGE SCALE GENOMIC DNA]</scope>
    <source>
        <strain evidence="3 4">MP06</strain>
    </source>
</reference>
<name>A0A0A0D1T9_9PROT</name>
<evidence type="ECO:0000259" key="2">
    <source>
        <dbReference type="PROSITE" id="PS50983"/>
    </source>
</evidence>
<dbReference type="Proteomes" id="UP000029995">
    <property type="component" value="Unassembled WGS sequence"/>
</dbReference>
<organism evidence="3 4">
    <name type="scientific">Inquilinus limosus MP06</name>
    <dbReference type="NCBI Taxonomy" id="1398085"/>
    <lineage>
        <taxon>Bacteria</taxon>
        <taxon>Pseudomonadati</taxon>
        <taxon>Pseudomonadota</taxon>
        <taxon>Alphaproteobacteria</taxon>
        <taxon>Rhodospirillales</taxon>
        <taxon>Rhodospirillaceae</taxon>
        <taxon>Inquilinus</taxon>
    </lineage>
</organism>
<gene>
    <name evidence="3" type="ORF">P409_24135</name>
</gene>
<dbReference type="OrthoDB" id="9775594at2"/>
<evidence type="ECO:0000313" key="3">
    <source>
        <dbReference type="EMBL" id="KGM31965.1"/>
    </source>
</evidence>
<dbReference type="PANTHER" id="PTHR30535:SF34">
    <property type="entry name" value="MOLYBDATE-BINDING PROTEIN MOLA"/>
    <property type="match status" value="1"/>
</dbReference>
<dbReference type="SUPFAM" id="SSF53807">
    <property type="entry name" value="Helical backbone' metal receptor"/>
    <property type="match status" value="1"/>
</dbReference>
<keyword evidence="1" id="KW-0732">Signal</keyword>
<feature type="signal peptide" evidence="1">
    <location>
        <begin position="1"/>
        <end position="23"/>
    </location>
</feature>
<dbReference type="InterPro" id="IPR050902">
    <property type="entry name" value="ABC_Transporter_SBP"/>
</dbReference>
<evidence type="ECO:0000313" key="4">
    <source>
        <dbReference type="Proteomes" id="UP000029995"/>
    </source>
</evidence>
<sequence length="370" mass="39498">MVTRRAVWAALLLALMAALPARAEWPRTVTDILGRTVTIGHEPRRILLAEGFQLITLALLDPDPVSRLAGWGGDLEKQDPATYALFRARFPAVADLPVVGLGSGETFSMEKALAVAPDLAIFSAWQAAATSPEAMAAPFEQAGIPVIFVDFYQSPLTRTVPSLRLLGRALGREEAAESFIAFTEDRLRRIRDRMAGVPPGPRVMLHAYPGLWPCCWSAGSGSLGEVITLVGGRNIGAERFPTPNGGQLDPEYVLAADPEVYIATGLPQLDQAGSISIGSGVDAAVARAKLAALASAPGLAGTSAMRRGRVHALWNFFNGGPLSIVGIEAMARWIRPELFGDLDPAATLAEINHRFLAVPFTGTYWISLDP</sequence>
<dbReference type="Gene3D" id="3.40.50.1980">
    <property type="entry name" value="Nitrogenase molybdenum iron protein domain"/>
    <property type="match status" value="2"/>
</dbReference>
<dbReference type="AlphaFoldDB" id="A0A0A0D1T9"/>
<dbReference type="InterPro" id="IPR002491">
    <property type="entry name" value="ABC_transptr_periplasmic_BD"/>
</dbReference>
<dbReference type="NCBIfam" id="NF010649">
    <property type="entry name" value="PRK14048.1"/>
    <property type="match status" value="1"/>
</dbReference>
<dbReference type="Pfam" id="PF01497">
    <property type="entry name" value="Peripla_BP_2"/>
    <property type="match status" value="1"/>
</dbReference>
<dbReference type="PROSITE" id="PS50983">
    <property type="entry name" value="FE_B12_PBP"/>
    <property type="match status" value="1"/>
</dbReference>